<dbReference type="EMBL" id="QOUI01000007">
    <property type="protein sequence ID" value="RCK69149.1"/>
    <property type="molecule type" value="Genomic_DNA"/>
</dbReference>
<evidence type="ECO:0000256" key="1">
    <source>
        <dbReference type="SAM" id="MobiDB-lite"/>
    </source>
</evidence>
<dbReference type="GO" id="GO:0008443">
    <property type="term" value="F:phosphofructokinase activity"/>
    <property type="evidence" value="ECO:0007669"/>
    <property type="project" value="TreeGrafter"/>
</dbReference>
<comment type="caution">
    <text evidence="3">The sequence shown here is derived from an EMBL/GenBank/DDBJ whole genome shotgun (WGS) entry which is preliminary data.</text>
</comment>
<feature type="domain" description="Carbohydrate kinase PfkB" evidence="2">
    <location>
        <begin position="80"/>
        <end position="352"/>
    </location>
</feature>
<dbReference type="PANTHER" id="PTHR46566">
    <property type="entry name" value="1-PHOSPHOFRUCTOKINASE-RELATED"/>
    <property type="match status" value="1"/>
</dbReference>
<proteinExistence type="predicted"/>
<protein>
    <recommendedName>
        <fullName evidence="2">Carbohydrate kinase PfkB domain-containing protein</fullName>
    </recommendedName>
</protein>
<dbReference type="InterPro" id="IPR011611">
    <property type="entry name" value="PfkB_dom"/>
</dbReference>
<gene>
    <name evidence="3" type="ORF">DT076_12450</name>
</gene>
<reference evidence="3 4" key="1">
    <citation type="submission" date="2018-07" db="EMBL/GenBank/DDBJ databases">
        <title>Desertimonas flava gen. nov. sp. nov.</title>
        <authorList>
            <person name="Liu S."/>
        </authorList>
    </citation>
    <scope>NUCLEOTIDE SEQUENCE [LARGE SCALE GENOMIC DNA]</scope>
    <source>
        <strain evidence="3 4">16Sb5-5</strain>
    </source>
</reference>
<dbReference type="SUPFAM" id="SSF53613">
    <property type="entry name" value="Ribokinase-like"/>
    <property type="match status" value="1"/>
</dbReference>
<dbReference type="Proteomes" id="UP000252770">
    <property type="component" value="Unassembled WGS sequence"/>
</dbReference>
<accession>A0A367YUE2</accession>
<feature type="region of interest" description="Disordered" evidence="1">
    <location>
        <begin position="1"/>
        <end position="63"/>
    </location>
</feature>
<dbReference type="AlphaFoldDB" id="A0A367YUE2"/>
<keyword evidence="4" id="KW-1185">Reference proteome</keyword>
<name>A0A367YUE2_9ACTN</name>
<dbReference type="PANTHER" id="PTHR46566:SF5">
    <property type="entry name" value="1-PHOSPHOFRUCTOKINASE"/>
    <property type="match status" value="1"/>
</dbReference>
<dbReference type="InterPro" id="IPR029056">
    <property type="entry name" value="Ribokinase-like"/>
</dbReference>
<dbReference type="GO" id="GO:0005829">
    <property type="term" value="C:cytosol"/>
    <property type="evidence" value="ECO:0007669"/>
    <property type="project" value="TreeGrafter"/>
</dbReference>
<organism evidence="3 4">
    <name type="scientific">Desertihabitans brevis</name>
    <dbReference type="NCBI Taxonomy" id="2268447"/>
    <lineage>
        <taxon>Bacteria</taxon>
        <taxon>Bacillati</taxon>
        <taxon>Actinomycetota</taxon>
        <taxon>Actinomycetes</taxon>
        <taxon>Propionibacteriales</taxon>
        <taxon>Propionibacteriaceae</taxon>
        <taxon>Desertihabitans</taxon>
    </lineage>
</organism>
<evidence type="ECO:0000259" key="2">
    <source>
        <dbReference type="Pfam" id="PF00294"/>
    </source>
</evidence>
<evidence type="ECO:0000313" key="4">
    <source>
        <dbReference type="Proteomes" id="UP000252770"/>
    </source>
</evidence>
<dbReference type="Gene3D" id="3.40.1190.20">
    <property type="match status" value="1"/>
</dbReference>
<sequence length="372" mass="37819">MAGSSLDRPAEHRDAHSRRARTSVCRAETARPSVAGAVGSGHARHPADRRPPGAGRRPRSRGDRTARVITAVVLAPALDISYDVDHLVVGQIHRPNAVTRCAGGKGLNMVRAASRMGAPVHAVPVLGGPVGVLLAALLAEEGLPATVVRNTDETRICVSVAGEEMTEIYQRGTPLGAGVLAEVGQVLDDVVEPGWLVLNGGLPAGADPAEVVAVLTRHRERGVRLAVDCYGPVLPLLLEGGVDLVKINRVEAAELLGVDAATADLGELTTAVAARAGAPVVVTDGARGSMLHDGTGRWLVAASTRRGQHSVGSGDSYLGGLLAGLEAGLGLGDAVRLAAGTATANAQVPGPGVLDPEVARAAAAELEITALG</sequence>
<evidence type="ECO:0000313" key="3">
    <source>
        <dbReference type="EMBL" id="RCK69149.1"/>
    </source>
</evidence>
<dbReference type="Pfam" id="PF00294">
    <property type="entry name" value="PfkB"/>
    <property type="match status" value="1"/>
</dbReference>